<accession>A0A2R5LHX0</accession>
<evidence type="ECO:0000256" key="5">
    <source>
        <dbReference type="ARBA" id="ARBA00022692"/>
    </source>
</evidence>
<sequence>MIFSSKVQVLVTGCKAKGLRTWAVQSMRPTLVPHLDRIYFKTLEPRPALGLRQASTAPNKASNAITEARENESAQLTIGQKVKQTTKDASYLGVILAGLSVTGLMFYAIFRELFSGRSPNSVYTRALERCRSNTSVLAAFGEPLQGHGETTARGRRRHVSHVEYIKDGINHMRMKFYIKGPHKSGTVHLEVRENAHKQYEYRYLFVDVDGPTRRTIVLEDNRDSDHGSVSDVTMMDAA</sequence>
<evidence type="ECO:0000256" key="3">
    <source>
        <dbReference type="ARBA" id="ARBA00020726"/>
    </source>
</evidence>
<feature type="transmembrane region" description="Helical" evidence="12">
    <location>
        <begin position="89"/>
        <end position="110"/>
    </location>
</feature>
<comment type="function">
    <text evidence="12">Essential component of the TIM23 complex, a complex that mediates the translocation of transit peptide-containing proteins across the mitochondrial inner membrane.</text>
</comment>
<dbReference type="RefSeq" id="XP_064466970.1">
    <property type="nucleotide sequence ID" value="XM_064610900.1"/>
</dbReference>
<organism evidence="13">
    <name type="scientific">Ornithodoros turicata</name>
    <dbReference type="NCBI Taxonomy" id="34597"/>
    <lineage>
        <taxon>Eukaryota</taxon>
        <taxon>Metazoa</taxon>
        <taxon>Ecdysozoa</taxon>
        <taxon>Arthropoda</taxon>
        <taxon>Chelicerata</taxon>
        <taxon>Arachnida</taxon>
        <taxon>Acari</taxon>
        <taxon>Parasitiformes</taxon>
        <taxon>Ixodida</taxon>
        <taxon>Ixodoidea</taxon>
        <taxon>Argasidae</taxon>
        <taxon>Ornithodorinae</taxon>
        <taxon>Ornithodoros</taxon>
    </lineage>
</organism>
<evidence type="ECO:0000313" key="13">
    <source>
        <dbReference type="EMBL" id="MBY09112.1"/>
    </source>
</evidence>
<dbReference type="KEGG" id="oti:135378058"/>
<dbReference type="AlphaFoldDB" id="A0A2R5LHX0"/>
<dbReference type="GO" id="GO:0030150">
    <property type="term" value="P:protein import into mitochondrial matrix"/>
    <property type="evidence" value="ECO:0007669"/>
    <property type="project" value="UniProtKB-UniRule"/>
</dbReference>
<proteinExistence type="inferred from homology"/>
<evidence type="ECO:0000256" key="7">
    <source>
        <dbReference type="ARBA" id="ARBA00022946"/>
    </source>
</evidence>
<dbReference type="GeneID" id="135378058"/>
<keyword evidence="7" id="KW-0809">Transit peptide</keyword>
<comment type="subunit">
    <text evidence="12">Component of the TIM23 complex.</text>
</comment>
<dbReference type="PANTHER" id="PTHR13032:SF6">
    <property type="entry name" value="MITOCHONDRIAL IMPORT INNER MEMBRANE TRANSLOCASE SUBUNIT TIM21"/>
    <property type="match status" value="1"/>
</dbReference>
<keyword evidence="8 12" id="KW-1133">Transmembrane helix</keyword>
<evidence type="ECO:0000256" key="2">
    <source>
        <dbReference type="ARBA" id="ARBA00010867"/>
    </source>
</evidence>
<reference evidence="13" key="1">
    <citation type="submission" date="2018-03" db="EMBL/GenBank/DDBJ databases">
        <title>The relapsing fever spirochete Borrelia turicatae persists in the highly oxidative environment of its soft-bodied tick vector.</title>
        <authorList>
            <person name="Bourret T.J."/>
            <person name="Boyle W.K."/>
            <person name="Valenzuela J.G."/>
            <person name="Oliveira F."/>
            <person name="Lopez J.E."/>
        </authorList>
    </citation>
    <scope>NUCLEOTIDE SEQUENCE</scope>
    <source>
        <strain evidence="13">Kansas strain/isolate</strain>
        <tissue evidence="13">Salivary glands</tissue>
    </source>
</reference>
<dbReference type="InterPro" id="IPR038552">
    <property type="entry name" value="Tim21_IMS_sf"/>
</dbReference>
<keyword evidence="12" id="KW-0999">Mitochondrion inner membrane</keyword>
<evidence type="ECO:0000256" key="12">
    <source>
        <dbReference type="RuleBase" id="RU367142"/>
    </source>
</evidence>
<evidence type="ECO:0000256" key="11">
    <source>
        <dbReference type="ARBA" id="ARBA00023136"/>
    </source>
</evidence>
<protein>
    <recommendedName>
        <fullName evidence="3 12">Mitochondrial import inner membrane translocase subunit Tim21</fullName>
    </recommendedName>
</protein>
<comment type="similarity">
    <text evidence="2 12">Belongs to the TIM21 family.</text>
</comment>
<keyword evidence="5 12" id="KW-0812">Transmembrane</keyword>
<keyword evidence="11 12" id="KW-0472">Membrane</keyword>
<dbReference type="InterPro" id="IPR013261">
    <property type="entry name" value="Tim21"/>
</dbReference>
<name>A0A2R5LHX0_9ACAR</name>
<keyword evidence="4 12" id="KW-0813">Transport</keyword>
<dbReference type="GO" id="GO:0005744">
    <property type="term" value="C:TIM23 mitochondrial import inner membrane translocase complex"/>
    <property type="evidence" value="ECO:0007669"/>
    <property type="project" value="UniProtKB-UniRule"/>
</dbReference>
<dbReference type="FunFam" id="3.10.450.320:FF:000001">
    <property type="entry name" value="Mitochondrial import inner membrane translocase subunit Tim21"/>
    <property type="match status" value="1"/>
</dbReference>
<dbReference type="Pfam" id="PF08294">
    <property type="entry name" value="TIM21"/>
    <property type="match status" value="1"/>
</dbReference>
<dbReference type="PANTHER" id="PTHR13032">
    <property type="entry name" value="MITOCHONDRIAL IMPORT INNER MEMBRANE TRANSLOCASE SUBUNIT TIM21"/>
    <property type="match status" value="1"/>
</dbReference>
<evidence type="ECO:0000256" key="6">
    <source>
        <dbReference type="ARBA" id="ARBA00022927"/>
    </source>
</evidence>
<evidence type="ECO:0000256" key="4">
    <source>
        <dbReference type="ARBA" id="ARBA00022448"/>
    </source>
</evidence>
<keyword evidence="10 12" id="KW-0496">Mitochondrion</keyword>
<dbReference type="Gene3D" id="3.10.450.320">
    <property type="entry name" value="Mitochondrial import inner membrane translocase subunit Tim21"/>
    <property type="match status" value="1"/>
</dbReference>
<comment type="subcellular location">
    <subcellularLocation>
        <location evidence="12">Mitochondrion inner membrane</location>
        <topology evidence="12">Single-pass membrane protein</topology>
    </subcellularLocation>
    <subcellularLocation>
        <location evidence="1">Mitochondrion membrane</location>
        <topology evidence="1">Single-pass membrane protein</topology>
    </subcellularLocation>
</comment>
<keyword evidence="6 12" id="KW-0653">Protein transport</keyword>
<dbReference type="EMBL" id="GGLE01004986">
    <property type="protein sequence ID" value="MBY09112.1"/>
    <property type="molecule type" value="Transcribed_RNA"/>
</dbReference>
<evidence type="ECO:0000256" key="10">
    <source>
        <dbReference type="ARBA" id="ARBA00023128"/>
    </source>
</evidence>
<evidence type="ECO:0000256" key="1">
    <source>
        <dbReference type="ARBA" id="ARBA00004304"/>
    </source>
</evidence>
<evidence type="ECO:0000256" key="8">
    <source>
        <dbReference type="ARBA" id="ARBA00022989"/>
    </source>
</evidence>
<evidence type="ECO:0000256" key="9">
    <source>
        <dbReference type="ARBA" id="ARBA00023010"/>
    </source>
</evidence>
<keyword evidence="9 12" id="KW-0811">Translocation</keyword>